<keyword evidence="1" id="KW-0472">Membrane</keyword>
<reference evidence="3" key="1">
    <citation type="submission" date="2021-02" db="EMBL/GenBank/DDBJ databases">
        <authorList>
            <person name="Nowell W R."/>
        </authorList>
    </citation>
    <scope>NUCLEOTIDE SEQUENCE</scope>
</reference>
<accession>A0A815ZAH3</accession>
<keyword evidence="2" id="KW-0732">Signal</keyword>
<gene>
    <name evidence="3" type="ORF">CJN711_LOCUS32851</name>
</gene>
<keyword evidence="1" id="KW-1133">Transmembrane helix</keyword>
<dbReference type="EMBL" id="CAJNOV010015797">
    <property type="protein sequence ID" value="CAF1579805.1"/>
    <property type="molecule type" value="Genomic_DNA"/>
</dbReference>
<feature type="chain" id="PRO_5033034356" evidence="2">
    <location>
        <begin position="19"/>
        <end position="559"/>
    </location>
</feature>
<comment type="caution">
    <text evidence="3">The sequence shown here is derived from an EMBL/GenBank/DDBJ whole genome shotgun (WGS) entry which is preliminary data.</text>
</comment>
<feature type="signal peptide" evidence="2">
    <location>
        <begin position="1"/>
        <end position="18"/>
    </location>
</feature>
<feature type="transmembrane region" description="Helical" evidence="1">
    <location>
        <begin position="517"/>
        <end position="541"/>
    </location>
</feature>
<dbReference type="AlphaFoldDB" id="A0A815ZAH3"/>
<dbReference type="InterPro" id="IPR032675">
    <property type="entry name" value="LRR_dom_sf"/>
</dbReference>
<name>A0A815ZAH3_9BILA</name>
<dbReference type="Proteomes" id="UP000663855">
    <property type="component" value="Unassembled WGS sequence"/>
</dbReference>
<sequence>MSIIFFYLTLLSLSLTRACEIFAGMTCTCYESIDVRCTMPKIAPLAFVSPFAIRNFQTIDLKINSEEHIRLDPDYFILLNKLFTNTTQHSLSITLRFQNFYSFHAKTATFRNLFQNINTPYSRFIIELHPLKAKSIIFEPNTFDNLNVHELSIYADSLTSSFESIFNNTNILHLNIEGATVAHDPSLLSKFTGQIRSLKITRMIDSVNSEEFPPFPVQSYTIEAHKMRKLNASSFLDYKQLTGLNIIQPDISITPQVLHGLEKLSSLRSISFDAERIADGALKYAKHIQTLILGSYLRMLDTESLNLLTSLKQLDVRYVQFSTLQANTSCALADYINRRRMLGLTVYLPHENIDCDCILVFLNAMVDDGDQLIRCQSTNNDRCLFSSCPIVSEYFNRKQIDREIIDVNTPAILTPSIASPVVDFNEQDSPYYLDSKEERTTVRIIMEPSIYDEDETLPTTTSIPTTTTTTTTATTTTITPFLTDPEESSNDFSTPLMKRLSFESKTFGSSNYLIVSWIPFAIIASCLFLTLLIAMISYIIYHQRHTVSFKLIPQTLPII</sequence>
<evidence type="ECO:0000256" key="2">
    <source>
        <dbReference type="SAM" id="SignalP"/>
    </source>
</evidence>
<dbReference type="SUPFAM" id="SSF52047">
    <property type="entry name" value="RNI-like"/>
    <property type="match status" value="1"/>
</dbReference>
<keyword evidence="1" id="KW-0812">Transmembrane</keyword>
<evidence type="ECO:0000256" key="1">
    <source>
        <dbReference type="SAM" id="Phobius"/>
    </source>
</evidence>
<evidence type="ECO:0000313" key="4">
    <source>
        <dbReference type="Proteomes" id="UP000663855"/>
    </source>
</evidence>
<evidence type="ECO:0000313" key="3">
    <source>
        <dbReference type="EMBL" id="CAF1579805.1"/>
    </source>
</evidence>
<organism evidence="3 4">
    <name type="scientific">Rotaria magnacalcarata</name>
    <dbReference type="NCBI Taxonomy" id="392030"/>
    <lineage>
        <taxon>Eukaryota</taxon>
        <taxon>Metazoa</taxon>
        <taxon>Spiralia</taxon>
        <taxon>Gnathifera</taxon>
        <taxon>Rotifera</taxon>
        <taxon>Eurotatoria</taxon>
        <taxon>Bdelloidea</taxon>
        <taxon>Philodinida</taxon>
        <taxon>Philodinidae</taxon>
        <taxon>Rotaria</taxon>
    </lineage>
</organism>
<proteinExistence type="predicted"/>
<dbReference type="Gene3D" id="3.80.10.10">
    <property type="entry name" value="Ribonuclease Inhibitor"/>
    <property type="match status" value="1"/>
</dbReference>
<protein>
    <submittedName>
        <fullName evidence="3">Uncharacterized protein</fullName>
    </submittedName>
</protein>